<feature type="transmembrane region" description="Helical" evidence="1">
    <location>
        <begin position="137"/>
        <end position="157"/>
    </location>
</feature>
<keyword evidence="1" id="KW-0812">Transmembrane</keyword>
<feature type="transmembrane region" description="Helical" evidence="1">
    <location>
        <begin position="245"/>
        <end position="262"/>
    </location>
</feature>
<evidence type="ECO:0000313" key="3">
    <source>
        <dbReference type="Proteomes" id="UP000183940"/>
    </source>
</evidence>
<feature type="transmembrane region" description="Helical" evidence="1">
    <location>
        <begin position="274"/>
        <end position="292"/>
    </location>
</feature>
<reference evidence="2" key="1">
    <citation type="submission" date="2016-10" db="EMBL/GenBank/DDBJ databases">
        <title>CRISPR-Cas defence system in Roseofilum reptotaenium: evidence of a bacteriophage-cyanobacterium arms race in the coral black band disease.</title>
        <authorList>
            <person name="Buerger P."/>
            <person name="Wood-Charlson E.M."/>
            <person name="Weynberg K.D."/>
            <person name="Willis B."/>
            <person name="Van Oppen M.J."/>
        </authorList>
    </citation>
    <scope>NUCLEOTIDE SEQUENCE [LARGE SCALE GENOMIC DNA]</scope>
    <source>
        <strain evidence="2">AO1-A</strain>
    </source>
</reference>
<organism evidence="2 3">
    <name type="scientific">Roseofilum reptotaenium AO1-A</name>
    <dbReference type="NCBI Taxonomy" id="1925591"/>
    <lineage>
        <taxon>Bacteria</taxon>
        <taxon>Bacillati</taxon>
        <taxon>Cyanobacteriota</taxon>
        <taxon>Cyanophyceae</taxon>
        <taxon>Desertifilales</taxon>
        <taxon>Desertifilaceae</taxon>
        <taxon>Roseofilum</taxon>
    </lineage>
</organism>
<proteinExistence type="predicted"/>
<feature type="transmembrane region" description="Helical" evidence="1">
    <location>
        <begin position="103"/>
        <end position="125"/>
    </location>
</feature>
<feature type="transmembrane region" description="Helical" evidence="1">
    <location>
        <begin position="80"/>
        <end position="97"/>
    </location>
</feature>
<dbReference type="EMBL" id="MLAW01000016">
    <property type="protein sequence ID" value="OJJ25505.1"/>
    <property type="molecule type" value="Genomic_DNA"/>
</dbReference>
<keyword evidence="3" id="KW-1185">Reference proteome</keyword>
<feature type="transmembrane region" description="Helical" evidence="1">
    <location>
        <begin position="223"/>
        <end position="239"/>
    </location>
</feature>
<keyword evidence="1" id="KW-0472">Membrane</keyword>
<comment type="caution">
    <text evidence="2">The sequence shown here is derived from an EMBL/GenBank/DDBJ whole genome shotgun (WGS) entry which is preliminary data.</text>
</comment>
<evidence type="ECO:0000313" key="2">
    <source>
        <dbReference type="EMBL" id="OJJ25505.1"/>
    </source>
</evidence>
<keyword evidence="1" id="KW-1133">Transmembrane helix</keyword>
<evidence type="ECO:0008006" key="4">
    <source>
        <dbReference type="Google" id="ProtNLM"/>
    </source>
</evidence>
<feature type="transmembrane region" description="Helical" evidence="1">
    <location>
        <begin position="192"/>
        <end position="214"/>
    </location>
</feature>
<feature type="transmembrane region" description="Helical" evidence="1">
    <location>
        <begin position="49"/>
        <end position="68"/>
    </location>
</feature>
<evidence type="ECO:0000256" key="1">
    <source>
        <dbReference type="SAM" id="Phobius"/>
    </source>
</evidence>
<dbReference type="AlphaFoldDB" id="A0A1L9QS35"/>
<feature type="transmembrane region" description="Helical" evidence="1">
    <location>
        <begin position="399"/>
        <end position="417"/>
    </location>
</feature>
<name>A0A1L9QS35_9CYAN</name>
<accession>A0A1L9QS35</accession>
<dbReference type="Proteomes" id="UP000183940">
    <property type="component" value="Unassembled WGS sequence"/>
</dbReference>
<gene>
    <name evidence="2" type="ORF">BI308_11080</name>
</gene>
<protein>
    <recommendedName>
        <fullName evidence="4">O-antigen polymerase</fullName>
    </recommendedName>
</protein>
<sequence>MKLLIALVVVSVIFYLSCLDWRRSVKSLLLLILLEGVLRKWILPQASELIYFLKDIVLFGAYFQYYGLAKNKLPQFKIEFFNIFLLLSFLWCLFQVFNPSLGSFVVGIWGLKNYFYYVPIIWMLPNLFESEAEFKEFLKQQLIFVIPVGILGIIQFFSPASSPINSYAPGLEQSGGNTALFGGGGNVRITGAFSYVNTYIPYLLFNISIALIFLEEKLQQKETLIVISSGILLILNSFMTGSRTIIFAVGLLLIGYFSIKSIGQFNKVWRILQWTLPPTLILVGLTPVIFASEVETVFERILLTSDLRIRLLLFVIEPINNLQFKHFDSFGIGSTHQATPILRNILNLPMGEIIPIGYESEMGRIVLEIGPIGFILWYALKIAVMAALFSLYWKLKRPFLRNLALIAFLMQIIWLPNQHVFHITYNVYYWWMTGFIYLLPHLEKMENWRKQYQQYQIVHSYEQLPYFPDSSYR</sequence>
<dbReference type="STRING" id="1925591.BI308_11080"/>
<feature type="transmembrane region" description="Helical" evidence="1">
    <location>
        <begin position="372"/>
        <end position="392"/>
    </location>
</feature>
<feature type="transmembrane region" description="Helical" evidence="1">
    <location>
        <begin position="423"/>
        <end position="440"/>
    </location>
</feature>